<name>A0ABV6KJ10_9BACI</name>
<evidence type="ECO:0000259" key="1">
    <source>
        <dbReference type="Pfam" id="PF14493"/>
    </source>
</evidence>
<sequence>METTRQAIVATILDYFKESRSIYGIFHLLKGKKSAQTIQDGAFFGVLSYFGLFPSLKRHELEKDINHLILNGQAYWVEQDKAVLTNDGKEKLTQFQMENQYLSDLSGWQYHSYSEEFWLRICLYVQVITHIVSGNHQFYPITHQSSVQQWVKKHLPKSNDEREEKRNHIFHELYVFLSRCSDLQATIFVQQLSGENRVGLTKLQLAEQLRMDEITINLYHLSTVHRLLYELNNKKDTYEHLSLFDIGLKKPIVLTESARQTFQLFQKGHSIEEISRIRLLKQNTIEDHIVEIAILHPQFSIRPFVNKELEDHIFKLADKLQTSRLRELKEQLGSEVSFFVIRLVLARKKVHHGS</sequence>
<evidence type="ECO:0000313" key="3">
    <source>
        <dbReference type="Proteomes" id="UP001589838"/>
    </source>
</evidence>
<reference evidence="2 3" key="1">
    <citation type="submission" date="2024-09" db="EMBL/GenBank/DDBJ databases">
        <authorList>
            <person name="Sun Q."/>
            <person name="Mori K."/>
        </authorList>
    </citation>
    <scope>NUCLEOTIDE SEQUENCE [LARGE SCALE GENOMIC DNA]</scope>
    <source>
        <strain evidence="2 3">NCAIM B.02610</strain>
    </source>
</reference>
<dbReference type="EMBL" id="JBHLUX010000090">
    <property type="protein sequence ID" value="MFC0472937.1"/>
    <property type="molecule type" value="Genomic_DNA"/>
</dbReference>
<dbReference type="RefSeq" id="WP_335961274.1">
    <property type="nucleotide sequence ID" value="NZ_JAXBLX010000015.1"/>
</dbReference>
<gene>
    <name evidence="2" type="ORF">ACFFHM_21205</name>
</gene>
<dbReference type="Proteomes" id="UP001589838">
    <property type="component" value="Unassembled WGS sequence"/>
</dbReference>
<keyword evidence="3" id="KW-1185">Reference proteome</keyword>
<organism evidence="2 3">
    <name type="scientific">Halalkalibacter kiskunsagensis</name>
    <dbReference type="NCBI Taxonomy" id="1548599"/>
    <lineage>
        <taxon>Bacteria</taxon>
        <taxon>Bacillati</taxon>
        <taxon>Bacillota</taxon>
        <taxon>Bacilli</taxon>
        <taxon>Bacillales</taxon>
        <taxon>Bacillaceae</taxon>
        <taxon>Halalkalibacter</taxon>
    </lineage>
</organism>
<dbReference type="InterPro" id="IPR029491">
    <property type="entry name" value="Helicase_HTH"/>
</dbReference>
<proteinExistence type="predicted"/>
<accession>A0ABV6KJ10</accession>
<comment type="caution">
    <text evidence="2">The sequence shown here is derived from an EMBL/GenBank/DDBJ whole genome shotgun (WGS) entry which is preliminary data.</text>
</comment>
<protein>
    <submittedName>
        <fullName evidence="2">Helix-turn-helix domain-containing protein</fullName>
    </submittedName>
</protein>
<feature type="domain" description="Helicase Helix-turn-helix" evidence="1">
    <location>
        <begin position="257"/>
        <end position="345"/>
    </location>
</feature>
<dbReference type="InterPro" id="IPR008308">
    <property type="entry name" value="YpbB-like"/>
</dbReference>
<evidence type="ECO:0000313" key="2">
    <source>
        <dbReference type="EMBL" id="MFC0472937.1"/>
    </source>
</evidence>
<dbReference type="Pfam" id="PF14493">
    <property type="entry name" value="HTH_40"/>
    <property type="match status" value="1"/>
</dbReference>
<dbReference type="PIRSF" id="PIRSF021350">
    <property type="entry name" value="UCP021350"/>
    <property type="match status" value="1"/>
</dbReference>